<dbReference type="GO" id="GO:0046872">
    <property type="term" value="F:metal ion binding"/>
    <property type="evidence" value="ECO:0007669"/>
    <property type="project" value="UniProtKB-KW"/>
</dbReference>
<evidence type="ECO:0000256" key="7">
    <source>
        <dbReference type="PIRSR" id="PIRSR600715-1"/>
    </source>
</evidence>
<feature type="transmembrane region" description="Helical" evidence="8">
    <location>
        <begin position="307"/>
        <end position="327"/>
    </location>
</feature>
<dbReference type="RefSeq" id="WP_129424988.1">
    <property type="nucleotide sequence ID" value="NZ_SDPW01000001.1"/>
</dbReference>
<keyword evidence="7" id="KW-0479">Metal-binding</keyword>
<feature type="binding site" evidence="7">
    <location>
        <position position="229"/>
    </location>
    <ligand>
        <name>Mg(2+)</name>
        <dbReference type="ChEBI" id="CHEBI:18420"/>
    </ligand>
</feature>
<keyword evidence="4 8" id="KW-0812">Transmembrane</keyword>
<evidence type="ECO:0000313" key="9">
    <source>
        <dbReference type="EMBL" id="RXZ54527.1"/>
    </source>
</evidence>
<feature type="transmembrane region" description="Helical" evidence="8">
    <location>
        <begin position="146"/>
        <end position="167"/>
    </location>
</feature>
<feature type="transmembrane region" description="Helical" evidence="8">
    <location>
        <begin position="53"/>
        <end position="73"/>
    </location>
</feature>
<dbReference type="PANTHER" id="PTHR22926:SF3">
    <property type="entry name" value="UNDECAPRENYL-PHOSPHATE ALPHA-N-ACETYLGLUCOSAMINYL 1-PHOSPHATE TRANSFERASE"/>
    <property type="match status" value="1"/>
</dbReference>
<feature type="transmembrane region" description="Helical" evidence="8">
    <location>
        <begin position="254"/>
        <end position="275"/>
    </location>
</feature>
<keyword evidence="2" id="KW-1003">Cell membrane</keyword>
<feature type="transmembrane region" description="Helical" evidence="8">
    <location>
        <begin position="85"/>
        <end position="104"/>
    </location>
</feature>
<comment type="subcellular location">
    <subcellularLocation>
        <location evidence="1">Cell membrane</location>
        <topology evidence="1">Multi-pass membrane protein</topology>
    </subcellularLocation>
</comment>
<comment type="caution">
    <text evidence="9">The sequence shown here is derived from an EMBL/GenBank/DDBJ whole genome shotgun (WGS) entry which is preliminary data.</text>
</comment>
<keyword evidence="7" id="KW-0460">Magnesium</keyword>
<dbReference type="GO" id="GO:0071555">
    <property type="term" value="P:cell wall organization"/>
    <property type="evidence" value="ECO:0007669"/>
    <property type="project" value="TreeGrafter"/>
</dbReference>
<evidence type="ECO:0000313" key="10">
    <source>
        <dbReference type="Proteomes" id="UP000293345"/>
    </source>
</evidence>
<keyword evidence="3 9" id="KW-0808">Transferase</keyword>
<dbReference type="PANTHER" id="PTHR22926">
    <property type="entry name" value="PHOSPHO-N-ACETYLMURAMOYL-PENTAPEPTIDE-TRANSFERASE"/>
    <property type="match status" value="1"/>
</dbReference>
<feature type="binding site" evidence="7">
    <location>
        <position position="169"/>
    </location>
    <ligand>
        <name>Mg(2+)</name>
        <dbReference type="ChEBI" id="CHEBI:18420"/>
    </ligand>
</feature>
<dbReference type="Pfam" id="PF00953">
    <property type="entry name" value="Glycos_transf_4"/>
    <property type="match status" value="1"/>
</dbReference>
<dbReference type="EMBL" id="SDPW01000001">
    <property type="protein sequence ID" value="RXZ54527.1"/>
    <property type="molecule type" value="Genomic_DNA"/>
</dbReference>
<feature type="transmembrane region" description="Helical" evidence="8">
    <location>
        <begin position="116"/>
        <end position="140"/>
    </location>
</feature>
<organism evidence="9 10">
    <name type="scientific">Senegalimassilia faecalis</name>
    <dbReference type="NCBI Taxonomy" id="2509433"/>
    <lineage>
        <taxon>Bacteria</taxon>
        <taxon>Bacillati</taxon>
        <taxon>Actinomycetota</taxon>
        <taxon>Coriobacteriia</taxon>
        <taxon>Coriobacteriales</taxon>
        <taxon>Coriobacteriaceae</taxon>
        <taxon>Senegalimassilia</taxon>
    </lineage>
</organism>
<dbReference type="AlphaFoldDB" id="A0A4V1QU29"/>
<evidence type="ECO:0000256" key="5">
    <source>
        <dbReference type="ARBA" id="ARBA00022989"/>
    </source>
</evidence>
<dbReference type="GO" id="GO:0044038">
    <property type="term" value="P:cell wall macromolecule biosynthetic process"/>
    <property type="evidence" value="ECO:0007669"/>
    <property type="project" value="TreeGrafter"/>
</dbReference>
<dbReference type="GO" id="GO:0005886">
    <property type="term" value="C:plasma membrane"/>
    <property type="evidence" value="ECO:0007669"/>
    <property type="project" value="UniProtKB-SubCell"/>
</dbReference>
<feature type="transmembrane region" description="Helical" evidence="8">
    <location>
        <begin position="333"/>
        <end position="352"/>
    </location>
</feature>
<dbReference type="InterPro" id="IPR018480">
    <property type="entry name" value="PNAcMuramoyl-5peptid_Trfase_CS"/>
</dbReference>
<feature type="transmembrane region" description="Helical" evidence="8">
    <location>
        <begin position="6"/>
        <end position="32"/>
    </location>
</feature>
<dbReference type="PROSITE" id="PS01348">
    <property type="entry name" value="MRAY_2"/>
    <property type="match status" value="1"/>
</dbReference>
<keyword evidence="10" id="KW-1185">Reference proteome</keyword>
<protein>
    <submittedName>
        <fullName evidence="9">Undecaprenyl/decaprenyl-phosphate alpha-N-acetylglucosaminyl 1-phosphate transferase</fullName>
    </submittedName>
</protein>
<evidence type="ECO:0000256" key="8">
    <source>
        <dbReference type="SAM" id="Phobius"/>
    </source>
</evidence>
<keyword evidence="5 8" id="KW-1133">Transmembrane helix</keyword>
<evidence type="ECO:0000256" key="1">
    <source>
        <dbReference type="ARBA" id="ARBA00004651"/>
    </source>
</evidence>
<dbReference type="OrthoDB" id="9783652at2"/>
<sequence length="380" mass="40700">MAFVQVAIVFSVAFIVTYCAVPLSRRIAVALGAIDQPGYRRVNRGPVPRCGGIALYLGLCAAFLASYIGLVFFDWQLNDLYTLSGINYIGLFLGISAMFAVGLVDDVTQLPPKLKFLGQVVSACIVAASGVSIGMVHTMFAQAGGYVSLGWLDFPLTVAYLVVFVNITNLIDGLDGLAAGIVAIACSSLLFLVWQRGSVTMALVCLAVIGVCLAFLRYNFFPASVFMGDCGSHLLGLMVGVISVSGVVRAQGFVVMLVPLVIAGVPVLDTMSAVVRRLRNHERIDHADFGHIHHRLMRAGLSQKRSVALLWLCSACLAVAGCLIGSFSGPVQIGIIALLAVALFVIIWYFGLFKPVLRHHYDNKGRSGPRLPHSQGKQVK</sequence>
<evidence type="ECO:0000256" key="3">
    <source>
        <dbReference type="ARBA" id="ARBA00022679"/>
    </source>
</evidence>
<gene>
    <name evidence="9" type="ORF">ET524_08575</name>
</gene>
<feature type="transmembrane region" description="Helical" evidence="8">
    <location>
        <begin position="200"/>
        <end position="218"/>
    </location>
</feature>
<evidence type="ECO:0000256" key="2">
    <source>
        <dbReference type="ARBA" id="ARBA00022475"/>
    </source>
</evidence>
<dbReference type="GO" id="GO:0009103">
    <property type="term" value="P:lipopolysaccharide biosynthetic process"/>
    <property type="evidence" value="ECO:0007669"/>
    <property type="project" value="TreeGrafter"/>
</dbReference>
<dbReference type="GO" id="GO:0016780">
    <property type="term" value="F:phosphotransferase activity, for other substituted phosphate groups"/>
    <property type="evidence" value="ECO:0007669"/>
    <property type="project" value="InterPro"/>
</dbReference>
<dbReference type="InterPro" id="IPR000715">
    <property type="entry name" value="Glycosyl_transferase_4"/>
</dbReference>
<reference evidence="9 10" key="1">
    <citation type="submission" date="2019-01" db="EMBL/GenBank/DDBJ databases">
        <title>Senegalimassilia sp. nov. KGMB04484 isolated human feces.</title>
        <authorList>
            <person name="Han K.-I."/>
            <person name="Kim J.-S."/>
            <person name="Lee K.C."/>
            <person name="Suh M.K."/>
            <person name="Eom M.K."/>
            <person name="Lee J.H."/>
            <person name="Park S.-H."/>
            <person name="Kang S.W."/>
            <person name="Park J.-E."/>
            <person name="Oh B.S."/>
            <person name="Yu S.Y."/>
            <person name="Choi S.-H."/>
            <person name="Lee D.H."/>
            <person name="Yoon H."/>
            <person name="Kim B.-Y."/>
            <person name="Lee J.H."/>
            <person name="Lee J.-S."/>
        </authorList>
    </citation>
    <scope>NUCLEOTIDE SEQUENCE [LARGE SCALE GENOMIC DNA]</scope>
    <source>
        <strain evidence="9 10">KGMB04484</strain>
    </source>
</reference>
<comment type="cofactor">
    <cofactor evidence="7">
        <name>Mg(2+)</name>
        <dbReference type="ChEBI" id="CHEBI:18420"/>
    </cofactor>
</comment>
<accession>A0A4V1QU29</accession>
<feature type="transmembrane region" description="Helical" evidence="8">
    <location>
        <begin position="174"/>
        <end position="194"/>
    </location>
</feature>
<dbReference type="Proteomes" id="UP000293345">
    <property type="component" value="Unassembled WGS sequence"/>
</dbReference>
<proteinExistence type="predicted"/>
<evidence type="ECO:0000256" key="4">
    <source>
        <dbReference type="ARBA" id="ARBA00022692"/>
    </source>
</evidence>
<evidence type="ECO:0000256" key="6">
    <source>
        <dbReference type="ARBA" id="ARBA00023136"/>
    </source>
</evidence>
<keyword evidence="6 8" id="KW-0472">Membrane</keyword>
<name>A0A4V1QU29_9ACTN</name>
<dbReference type="CDD" id="cd06853">
    <property type="entry name" value="GT_WecA_like"/>
    <property type="match status" value="1"/>
</dbReference>